<evidence type="ECO:0000313" key="2">
    <source>
        <dbReference type="EMBL" id="KAL3795776.1"/>
    </source>
</evidence>
<name>A0ABD3Q740_9STRA</name>
<dbReference type="PANTHER" id="PTHR46655">
    <property type="entry name" value="HISTONE-LYSINE N-METHYLTRANSFERASE ATXR3"/>
    <property type="match status" value="1"/>
</dbReference>
<dbReference type="AlphaFoldDB" id="A0ABD3Q740"/>
<dbReference type="Proteomes" id="UP001530315">
    <property type="component" value="Unassembled WGS sequence"/>
</dbReference>
<reference evidence="2 3" key="1">
    <citation type="submission" date="2024-10" db="EMBL/GenBank/DDBJ databases">
        <title>Updated reference genomes for cyclostephanoid diatoms.</title>
        <authorList>
            <person name="Roberts W.R."/>
            <person name="Alverson A.J."/>
        </authorList>
    </citation>
    <scope>NUCLEOTIDE SEQUENCE [LARGE SCALE GENOMIC DNA]</scope>
    <source>
        <strain evidence="2 3">AJA276-08</strain>
    </source>
</reference>
<keyword evidence="3" id="KW-1185">Reference proteome</keyword>
<comment type="caution">
    <text evidence="2">The sequence shown here is derived from an EMBL/GenBank/DDBJ whole genome shotgun (WGS) entry which is preliminary data.</text>
</comment>
<feature type="region of interest" description="Disordered" evidence="1">
    <location>
        <begin position="40"/>
        <end position="75"/>
    </location>
</feature>
<dbReference type="EMBL" id="JALLAZ020000411">
    <property type="protein sequence ID" value="KAL3795776.1"/>
    <property type="molecule type" value="Genomic_DNA"/>
</dbReference>
<evidence type="ECO:0000256" key="1">
    <source>
        <dbReference type="SAM" id="MobiDB-lite"/>
    </source>
</evidence>
<proteinExistence type="predicted"/>
<feature type="compositionally biased region" description="Polar residues" evidence="1">
    <location>
        <begin position="65"/>
        <end position="75"/>
    </location>
</feature>
<sequence>MALAKDDGVVRAQVQTTMTTLLIQVQDRVMTDLGVMHSPEARSANWDDGDHGRDYRGGGAEVEQGTHSGFSPRGSRTGSVGIDCYTRKNIITLIESEFSPEIAVEFVEKWLLPAINACPVNLAHKNVDRSHNFRGVDTFQAVERNSTLHDDATSSADHADIVSEDFSFPSDPKATSQSVFLRNALESKIREHALLG</sequence>
<organism evidence="2 3">
    <name type="scientific">Stephanodiscus triporus</name>
    <dbReference type="NCBI Taxonomy" id="2934178"/>
    <lineage>
        <taxon>Eukaryota</taxon>
        <taxon>Sar</taxon>
        <taxon>Stramenopiles</taxon>
        <taxon>Ochrophyta</taxon>
        <taxon>Bacillariophyta</taxon>
        <taxon>Coscinodiscophyceae</taxon>
        <taxon>Thalassiosirophycidae</taxon>
        <taxon>Stephanodiscales</taxon>
        <taxon>Stephanodiscaceae</taxon>
        <taxon>Stephanodiscus</taxon>
    </lineage>
</organism>
<dbReference type="PANTHER" id="PTHR46655:SF1">
    <property type="entry name" value="HISTONE-LYSINE N-METHYLTRANSFERASE ATXR3"/>
    <property type="match status" value="1"/>
</dbReference>
<accession>A0ABD3Q740</accession>
<gene>
    <name evidence="2" type="ORF">ACHAW5_007689</name>
</gene>
<protein>
    <submittedName>
        <fullName evidence="2">Uncharacterized protein</fullName>
    </submittedName>
</protein>
<evidence type="ECO:0000313" key="3">
    <source>
        <dbReference type="Proteomes" id="UP001530315"/>
    </source>
</evidence>